<protein>
    <submittedName>
        <fullName evidence="1">Uncharacterized protein</fullName>
    </submittedName>
</protein>
<dbReference type="Proteomes" id="UP000015106">
    <property type="component" value="Chromosome 5"/>
</dbReference>
<reference evidence="1" key="2">
    <citation type="submission" date="2018-03" db="EMBL/GenBank/DDBJ databases">
        <title>The Triticum urartu genome reveals the dynamic nature of wheat genome evolution.</title>
        <authorList>
            <person name="Ling H."/>
            <person name="Ma B."/>
            <person name="Shi X."/>
            <person name="Liu H."/>
            <person name="Dong L."/>
            <person name="Sun H."/>
            <person name="Cao Y."/>
            <person name="Gao Q."/>
            <person name="Zheng S."/>
            <person name="Li Y."/>
            <person name="Yu Y."/>
            <person name="Du H."/>
            <person name="Qi M."/>
            <person name="Li Y."/>
            <person name="Yu H."/>
            <person name="Cui Y."/>
            <person name="Wang N."/>
            <person name="Chen C."/>
            <person name="Wu H."/>
            <person name="Zhao Y."/>
            <person name="Zhang J."/>
            <person name="Li Y."/>
            <person name="Zhou W."/>
            <person name="Zhang B."/>
            <person name="Hu W."/>
            <person name="Eijk M."/>
            <person name="Tang J."/>
            <person name="Witsenboer H."/>
            <person name="Zhao S."/>
            <person name="Li Z."/>
            <person name="Zhang A."/>
            <person name="Wang D."/>
            <person name="Liang C."/>
        </authorList>
    </citation>
    <scope>NUCLEOTIDE SEQUENCE [LARGE SCALE GENOMIC DNA]</scope>
    <source>
        <strain evidence="1">cv. G1812</strain>
    </source>
</reference>
<evidence type="ECO:0000313" key="1">
    <source>
        <dbReference type="EnsemblPlants" id="TuG1812G0500000447.01.T01.cds433563"/>
    </source>
</evidence>
<evidence type="ECO:0000313" key="2">
    <source>
        <dbReference type="Proteomes" id="UP000015106"/>
    </source>
</evidence>
<dbReference type="AlphaFoldDB" id="A0A8R7QBM5"/>
<name>A0A8R7QBM5_TRIUA</name>
<organism evidence="1 2">
    <name type="scientific">Triticum urartu</name>
    <name type="common">Red wild einkorn</name>
    <name type="synonym">Crithodium urartu</name>
    <dbReference type="NCBI Taxonomy" id="4572"/>
    <lineage>
        <taxon>Eukaryota</taxon>
        <taxon>Viridiplantae</taxon>
        <taxon>Streptophyta</taxon>
        <taxon>Embryophyta</taxon>
        <taxon>Tracheophyta</taxon>
        <taxon>Spermatophyta</taxon>
        <taxon>Magnoliopsida</taxon>
        <taxon>Liliopsida</taxon>
        <taxon>Poales</taxon>
        <taxon>Poaceae</taxon>
        <taxon>BOP clade</taxon>
        <taxon>Pooideae</taxon>
        <taxon>Triticodae</taxon>
        <taxon>Triticeae</taxon>
        <taxon>Triticinae</taxon>
        <taxon>Triticum</taxon>
    </lineage>
</organism>
<dbReference type="Gramene" id="TuG1812G0500000447.01.T01">
    <property type="protein sequence ID" value="TuG1812G0500000447.01.T01.cds433563"/>
    <property type="gene ID" value="TuG1812G0500000447.01"/>
</dbReference>
<accession>A0A8R7QBM5</accession>
<proteinExistence type="predicted"/>
<reference evidence="2" key="1">
    <citation type="journal article" date="2013" name="Nature">
        <title>Draft genome of the wheat A-genome progenitor Triticum urartu.</title>
        <authorList>
            <person name="Ling H.Q."/>
            <person name="Zhao S."/>
            <person name="Liu D."/>
            <person name="Wang J."/>
            <person name="Sun H."/>
            <person name="Zhang C."/>
            <person name="Fan H."/>
            <person name="Li D."/>
            <person name="Dong L."/>
            <person name="Tao Y."/>
            <person name="Gao C."/>
            <person name="Wu H."/>
            <person name="Li Y."/>
            <person name="Cui Y."/>
            <person name="Guo X."/>
            <person name="Zheng S."/>
            <person name="Wang B."/>
            <person name="Yu K."/>
            <person name="Liang Q."/>
            <person name="Yang W."/>
            <person name="Lou X."/>
            <person name="Chen J."/>
            <person name="Feng M."/>
            <person name="Jian J."/>
            <person name="Zhang X."/>
            <person name="Luo G."/>
            <person name="Jiang Y."/>
            <person name="Liu J."/>
            <person name="Wang Z."/>
            <person name="Sha Y."/>
            <person name="Zhang B."/>
            <person name="Wu H."/>
            <person name="Tang D."/>
            <person name="Shen Q."/>
            <person name="Xue P."/>
            <person name="Zou S."/>
            <person name="Wang X."/>
            <person name="Liu X."/>
            <person name="Wang F."/>
            <person name="Yang Y."/>
            <person name="An X."/>
            <person name="Dong Z."/>
            <person name="Zhang K."/>
            <person name="Zhang X."/>
            <person name="Luo M.C."/>
            <person name="Dvorak J."/>
            <person name="Tong Y."/>
            <person name="Wang J."/>
            <person name="Yang H."/>
            <person name="Li Z."/>
            <person name="Wang D."/>
            <person name="Zhang A."/>
            <person name="Wang J."/>
        </authorList>
    </citation>
    <scope>NUCLEOTIDE SEQUENCE</scope>
    <source>
        <strain evidence="2">cv. G1812</strain>
    </source>
</reference>
<dbReference type="EnsemblPlants" id="TuG1812G0500000447.01.T01">
    <property type="protein sequence ID" value="TuG1812G0500000447.01.T01.cds433563"/>
    <property type="gene ID" value="TuG1812G0500000447.01"/>
</dbReference>
<reference evidence="1" key="3">
    <citation type="submission" date="2022-06" db="UniProtKB">
        <authorList>
            <consortium name="EnsemblPlants"/>
        </authorList>
    </citation>
    <scope>IDENTIFICATION</scope>
</reference>
<sequence length="36" mass="4195">MEQDCSHPFCKNRYLHPATLTLLIYCSVPMEHTDIS</sequence>
<keyword evidence="2" id="KW-1185">Reference proteome</keyword>